<proteinExistence type="predicted"/>
<reference evidence="2" key="1">
    <citation type="journal article" date="2019" name="Int. J. Syst. Evol. Microbiol.">
        <title>The Global Catalogue of Microorganisms (GCM) 10K type strain sequencing project: providing services to taxonomists for standard genome sequencing and annotation.</title>
        <authorList>
            <consortium name="The Broad Institute Genomics Platform"/>
            <consortium name="The Broad Institute Genome Sequencing Center for Infectious Disease"/>
            <person name="Wu L."/>
            <person name="Ma J."/>
        </authorList>
    </citation>
    <scope>NUCLEOTIDE SEQUENCE [LARGE SCALE GENOMIC DNA]</scope>
    <source>
        <strain evidence="2">CGMCC 4.1469</strain>
    </source>
</reference>
<dbReference type="RefSeq" id="WP_377172047.1">
    <property type="nucleotide sequence ID" value="NZ_JBHSMQ010000016.1"/>
</dbReference>
<evidence type="ECO:0000313" key="1">
    <source>
        <dbReference type="EMBL" id="MFC5458075.1"/>
    </source>
</evidence>
<gene>
    <name evidence="1" type="ORF">ACFQDI_24610</name>
</gene>
<comment type="caution">
    <text evidence="1">The sequence shown here is derived from an EMBL/GenBank/DDBJ whole genome shotgun (WGS) entry which is preliminary data.</text>
</comment>
<protein>
    <submittedName>
        <fullName evidence="1">YpsA SLOG family protein</fullName>
    </submittedName>
</protein>
<organism evidence="1 2">
    <name type="scientific">Prosthecobacter fluviatilis</name>
    <dbReference type="NCBI Taxonomy" id="445931"/>
    <lineage>
        <taxon>Bacteria</taxon>
        <taxon>Pseudomonadati</taxon>
        <taxon>Verrucomicrobiota</taxon>
        <taxon>Verrucomicrobiia</taxon>
        <taxon>Verrucomicrobiales</taxon>
        <taxon>Verrucomicrobiaceae</taxon>
        <taxon>Prosthecobacter</taxon>
    </lineage>
</organism>
<dbReference type="Gene3D" id="3.40.50.450">
    <property type="match status" value="1"/>
</dbReference>
<dbReference type="Pfam" id="PF12694">
    <property type="entry name" value="cpYpsA"/>
    <property type="match status" value="1"/>
</dbReference>
<accession>A0ABW0KWZ7</accession>
<sequence length="159" mass="17441">MAFKLVIITGAQTGVERAALEWALKHECPHGGWCPKGLFGSEEPLDPRYKLKEGETENVLEAVTSNVRDAEATLVFTLNPKAAGTAQKAVSSAKKQKKPVLHVHRGILGVSEKIVAFMDKHYIRRMHITGSTDADEPGVSDWATGELEKAKAILERRPE</sequence>
<evidence type="ECO:0000313" key="2">
    <source>
        <dbReference type="Proteomes" id="UP001596052"/>
    </source>
</evidence>
<keyword evidence="2" id="KW-1185">Reference proteome</keyword>
<name>A0ABW0KWZ7_9BACT</name>
<dbReference type="Proteomes" id="UP001596052">
    <property type="component" value="Unassembled WGS sequence"/>
</dbReference>
<dbReference type="EMBL" id="JBHSMQ010000016">
    <property type="protein sequence ID" value="MFC5458075.1"/>
    <property type="molecule type" value="Genomic_DNA"/>
</dbReference>
<dbReference type="InterPro" id="IPR024755">
    <property type="entry name" value="cpYpsA"/>
</dbReference>